<dbReference type="SUPFAM" id="SSF140453">
    <property type="entry name" value="EsxAB dimer-like"/>
    <property type="match status" value="1"/>
</dbReference>
<comment type="caution">
    <text evidence="1">The sequence shown here is derived from an EMBL/GenBank/DDBJ whole genome shotgun (WGS) entry which is preliminary data.</text>
</comment>
<evidence type="ECO:0008006" key="3">
    <source>
        <dbReference type="Google" id="ProtNLM"/>
    </source>
</evidence>
<dbReference type="AlphaFoldDB" id="N2ADF4"/>
<dbReference type="eggNOG" id="COG4842">
    <property type="taxonomic scope" value="Bacteria"/>
</dbReference>
<keyword evidence="2" id="KW-1185">Reference proteome</keyword>
<dbReference type="InterPro" id="IPR036689">
    <property type="entry name" value="ESAT-6-like_sf"/>
</dbReference>
<dbReference type="HOGENOM" id="CLU_2245907_0_0_9"/>
<name>N2ADF4_9FIRM</name>
<dbReference type="Proteomes" id="UP000012589">
    <property type="component" value="Unassembled WGS sequence"/>
</dbReference>
<protein>
    <recommendedName>
        <fullName evidence="3">WXG100 family type VII secretion target</fullName>
    </recommendedName>
</protein>
<dbReference type="EMBL" id="AQFT01000096">
    <property type="protein sequence ID" value="EMZ24473.1"/>
    <property type="molecule type" value="Genomic_DNA"/>
</dbReference>
<evidence type="ECO:0000313" key="1">
    <source>
        <dbReference type="EMBL" id="EMZ24473.1"/>
    </source>
</evidence>
<organism evidence="1 2">
    <name type="scientific">Eubacterium plexicaudatum ASF492</name>
    <dbReference type="NCBI Taxonomy" id="1235802"/>
    <lineage>
        <taxon>Bacteria</taxon>
        <taxon>Bacillati</taxon>
        <taxon>Bacillota</taxon>
        <taxon>Clostridia</taxon>
        <taxon>Eubacteriales</taxon>
        <taxon>Eubacteriaceae</taxon>
        <taxon>Eubacterium</taxon>
    </lineage>
</organism>
<gene>
    <name evidence="1" type="ORF">C823_03158</name>
</gene>
<accession>N2ADF4</accession>
<evidence type="ECO:0000313" key="2">
    <source>
        <dbReference type="Proteomes" id="UP000012589"/>
    </source>
</evidence>
<reference evidence="1 2" key="1">
    <citation type="journal article" date="2014" name="Genome Announc.">
        <title>Draft genome sequences of the altered schaedler flora, a defined bacterial community from gnotobiotic mice.</title>
        <authorList>
            <person name="Wannemuehler M.J."/>
            <person name="Overstreet A.M."/>
            <person name="Ward D.V."/>
            <person name="Phillips G.J."/>
        </authorList>
    </citation>
    <scope>NUCLEOTIDE SEQUENCE [LARGE SCALE GENOMIC DNA]</scope>
    <source>
        <strain evidence="1 2">ASF492</strain>
    </source>
</reference>
<dbReference type="OrthoDB" id="1957803at2"/>
<dbReference type="PATRIC" id="fig|1235802.3.peg.3341"/>
<sequence length="104" mass="11764">MAKTMYTIEMDFQNAKKQADELEQIAQNLLMLAEQEFQTCLTGIAANWKGENAAAFCKKGAIVEDRIKNSALNLRNTAEVIRQTAKNTYDAEKTSYEIVQRTLN</sequence>
<dbReference type="STRING" id="1235802.C823_03158"/>
<proteinExistence type="predicted"/>
<dbReference type="Gene3D" id="1.10.287.1060">
    <property type="entry name" value="ESAT-6-like"/>
    <property type="match status" value="1"/>
</dbReference>